<gene>
    <name evidence="22" type="primary">20215875</name>
    <name evidence="21" type="ORF">HELRODRAFT_80970</name>
</gene>
<organism evidence="22 23">
    <name type="scientific">Helobdella robusta</name>
    <name type="common">Californian leech</name>
    <dbReference type="NCBI Taxonomy" id="6412"/>
    <lineage>
        <taxon>Eukaryota</taxon>
        <taxon>Metazoa</taxon>
        <taxon>Spiralia</taxon>
        <taxon>Lophotrochozoa</taxon>
        <taxon>Annelida</taxon>
        <taxon>Clitellata</taxon>
        <taxon>Hirudinea</taxon>
        <taxon>Rhynchobdellida</taxon>
        <taxon>Glossiphoniidae</taxon>
        <taxon>Helobdella</taxon>
    </lineage>
</organism>
<dbReference type="GeneID" id="20215875"/>
<evidence type="ECO:0000256" key="13">
    <source>
        <dbReference type="ARBA" id="ARBA00022989"/>
    </source>
</evidence>
<dbReference type="InterPro" id="IPR001917">
    <property type="entry name" value="Aminotrans_II_pyridoxalP_BS"/>
</dbReference>
<reference evidence="23" key="1">
    <citation type="submission" date="2012-12" db="EMBL/GenBank/DDBJ databases">
        <authorList>
            <person name="Hellsten U."/>
            <person name="Grimwood J."/>
            <person name="Chapman J.A."/>
            <person name="Shapiro H."/>
            <person name="Aerts A."/>
            <person name="Otillar R.P."/>
            <person name="Terry A.Y."/>
            <person name="Boore J.L."/>
            <person name="Simakov O."/>
            <person name="Marletaz F."/>
            <person name="Cho S.-J."/>
            <person name="Edsinger-Gonzales E."/>
            <person name="Havlak P."/>
            <person name="Kuo D.-H."/>
            <person name="Larsson T."/>
            <person name="Lv J."/>
            <person name="Arendt D."/>
            <person name="Savage R."/>
            <person name="Osoegawa K."/>
            <person name="de Jong P."/>
            <person name="Lindberg D.R."/>
            <person name="Seaver E.C."/>
            <person name="Weisblat D.A."/>
            <person name="Putnam N.H."/>
            <person name="Grigoriev I.V."/>
            <person name="Rokhsar D.S."/>
        </authorList>
    </citation>
    <scope>NUCLEOTIDE SEQUENCE</scope>
</reference>
<evidence type="ECO:0000256" key="11">
    <source>
        <dbReference type="ARBA" id="ARBA00022898"/>
    </source>
</evidence>
<evidence type="ECO:0000256" key="9">
    <source>
        <dbReference type="ARBA" id="ARBA00022692"/>
    </source>
</evidence>
<evidence type="ECO:0000256" key="6">
    <source>
        <dbReference type="ARBA" id="ARBA00008392"/>
    </source>
</evidence>
<dbReference type="GO" id="GO:0046512">
    <property type="term" value="P:sphingosine biosynthetic process"/>
    <property type="evidence" value="ECO:0000318"/>
    <property type="project" value="GO_Central"/>
</dbReference>
<evidence type="ECO:0000256" key="15">
    <source>
        <dbReference type="ARBA" id="ARBA00023136"/>
    </source>
</evidence>
<evidence type="ECO:0000313" key="22">
    <source>
        <dbReference type="EnsemblMetazoa" id="HelroP80970"/>
    </source>
</evidence>
<evidence type="ECO:0000256" key="14">
    <source>
        <dbReference type="ARBA" id="ARBA00023098"/>
    </source>
</evidence>
<evidence type="ECO:0000256" key="19">
    <source>
        <dbReference type="SAM" id="Phobius"/>
    </source>
</evidence>
<proteinExistence type="inferred from homology"/>
<accession>T1G477</accession>
<evidence type="ECO:0000256" key="10">
    <source>
        <dbReference type="ARBA" id="ARBA00022824"/>
    </source>
</evidence>
<name>T1G477_HELRO</name>
<keyword evidence="15 19" id="KW-0472">Membrane</keyword>
<dbReference type="GO" id="GO:0046513">
    <property type="term" value="P:ceramide biosynthetic process"/>
    <property type="evidence" value="ECO:0000318"/>
    <property type="project" value="GO_Central"/>
</dbReference>
<dbReference type="Pfam" id="PF00155">
    <property type="entry name" value="Aminotran_1_2"/>
    <property type="match status" value="1"/>
</dbReference>
<sequence length="513" mass="57708">ESFEETPLLVAILTYIGYAILIIFGHARDFLRKWNLEPVPRAQEPKPEKGWVPLYQSFESFYTRNLYRRVRDCWNRPICSAPAAIFKLMERYTSDQGWTFKYTGRELECINMGSYNYLGFAQPTGSFIDQSEEAVHRYGLGVCSSRLEIGSVDLHMELESLLAEFLEVDSTLTFGMGFATNSMNIPALVSKGCLILSDELNHASLVLGSRLSGATVRIFKHNDMVDLECKLRDALFHGQPRTFRPWKKILIIVEGVYSMEGSIVRLPEIIALAKKYKAYIYLDEAHSIGAVGPRGRGVTDYWGCSPRDVDIMMGTFTKSFGAVGGYIGGKKSLIDHLRLRSHSCTYAVSMPALAAQQIISTMRIIMNKTGDDDGPRRVAKLAWNSRYFRARLNKMGFIIYGNVNSPVVPLLLFCPAKVTAFSRECLSRGLATVVVGFPATPIIEARARFCLSAAHNRSTLDRALAIIDEVGDLLRIKYSTKQPPLSSHSECDLQFIKRFSKHIYTSNVLEHFL</sequence>
<dbReference type="EC" id="2.3.1.50" evidence="7"/>
<dbReference type="GO" id="GO:0017059">
    <property type="term" value="C:serine palmitoyltransferase complex"/>
    <property type="evidence" value="ECO:0000318"/>
    <property type="project" value="GO_Central"/>
</dbReference>
<dbReference type="GO" id="GO:0016020">
    <property type="term" value="C:membrane"/>
    <property type="evidence" value="ECO:0007669"/>
    <property type="project" value="UniProtKB-SubCell"/>
</dbReference>
<evidence type="ECO:0000256" key="16">
    <source>
        <dbReference type="ARBA" id="ARBA00023315"/>
    </source>
</evidence>
<evidence type="ECO:0000256" key="17">
    <source>
        <dbReference type="ARBA" id="ARBA00048528"/>
    </source>
</evidence>
<keyword evidence="11 18" id="KW-0663">Pyridoxal phosphate</keyword>
<keyword evidence="13 19" id="KW-1133">Transmembrane helix</keyword>
<dbReference type="EMBL" id="AMQM01004779">
    <property type="status" value="NOT_ANNOTATED_CDS"/>
    <property type="molecule type" value="Genomic_DNA"/>
</dbReference>
<dbReference type="FunCoup" id="T1G477">
    <property type="interactions" value="733"/>
</dbReference>
<dbReference type="RefSeq" id="XP_009018805.1">
    <property type="nucleotide sequence ID" value="XM_009020557.1"/>
</dbReference>
<evidence type="ECO:0000256" key="8">
    <source>
        <dbReference type="ARBA" id="ARBA00022679"/>
    </source>
</evidence>
<dbReference type="AlphaFoldDB" id="T1G477"/>
<evidence type="ECO:0000256" key="2">
    <source>
        <dbReference type="ARBA" id="ARBA00004240"/>
    </source>
</evidence>
<dbReference type="PANTHER" id="PTHR13693:SF3">
    <property type="entry name" value="LD36009P"/>
    <property type="match status" value="1"/>
</dbReference>
<evidence type="ECO:0000313" key="21">
    <source>
        <dbReference type="EMBL" id="ESO03112.1"/>
    </source>
</evidence>
<comment type="subcellular location">
    <subcellularLocation>
        <location evidence="2">Endoplasmic reticulum</location>
    </subcellularLocation>
    <subcellularLocation>
        <location evidence="3">Membrane</location>
    </subcellularLocation>
</comment>
<reference evidence="22" key="3">
    <citation type="submission" date="2015-06" db="UniProtKB">
        <authorList>
            <consortium name="EnsemblMetazoa"/>
        </authorList>
    </citation>
    <scope>IDENTIFICATION</scope>
</reference>
<dbReference type="InParanoid" id="T1G477"/>
<comment type="pathway">
    <text evidence="4">Lipid metabolism; sphingolipid metabolism.</text>
</comment>
<feature type="domain" description="Aminotransferase class I/classII large" evidence="20">
    <location>
        <begin position="109"/>
        <end position="467"/>
    </location>
</feature>
<dbReference type="eggNOG" id="KOG1357">
    <property type="taxonomic scope" value="Eukaryota"/>
</dbReference>
<protein>
    <recommendedName>
        <fullName evidence="7">serine C-palmitoyltransferase</fullName>
        <ecNumber evidence="7">2.3.1.50</ecNumber>
    </recommendedName>
</protein>
<dbReference type="Gene3D" id="3.90.1150.10">
    <property type="entry name" value="Aspartate Aminotransferase, domain 1"/>
    <property type="match status" value="1"/>
</dbReference>
<evidence type="ECO:0000256" key="3">
    <source>
        <dbReference type="ARBA" id="ARBA00004370"/>
    </source>
</evidence>
<dbReference type="EMBL" id="AMQM01004778">
    <property type="status" value="NOT_ANNOTATED_CDS"/>
    <property type="molecule type" value="Genomic_DNA"/>
</dbReference>
<dbReference type="GO" id="GO:0030170">
    <property type="term" value="F:pyridoxal phosphate binding"/>
    <property type="evidence" value="ECO:0007669"/>
    <property type="project" value="InterPro"/>
</dbReference>
<dbReference type="OrthoDB" id="65434at2759"/>
<dbReference type="PROSITE" id="PS00599">
    <property type="entry name" value="AA_TRANSFER_CLASS_2"/>
    <property type="match status" value="1"/>
</dbReference>
<dbReference type="Gene3D" id="3.40.640.10">
    <property type="entry name" value="Type I PLP-dependent aspartate aminotransferase-like (Major domain)"/>
    <property type="match status" value="1"/>
</dbReference>
<comment type="pathway">
    <text evidence="5">Sphingolipid metabolism.</text>
</comment>
<dbReference type="EnsemblMetazoa" id="HelroT80970">
    <property type="protein sequence ID" value="HelroP80970"/>
    <property type="gene ID" value="HelroG80970"/>
</dbReference>
<dbReference type="HOGENOM" id="CLU_015846_7_1_1"/>
<dbReference type="SUPFAM" id="SSF53383">
    <property type="entry name" value="PLP-dependent transferases"/>
    <property type="match status" value="1"/>
</dbReference>
<dbReference type="PANTHER" id="PTHR13693">
    <property type="entry name" value="CLASS II AMINOTRANSFERASE/8-AMINO-7-OXONONANOATE SYNTHASE"/>
    <property type="match status" value="1"/>
</dbReference>
<dbReference type="InterPro" id="IPR050087">
    <property type="entry name" value="AON_synthase_class-II"/>
</dbReference>
<dbReference type="CDD" id="cd06454">
    <property type="entry name" value="KBL_like"/>
    <property type="match status" value="1"/>
</dbReference>
<dbReference type="STRING" id="6412.T1G477"/>
<keyword evidence="8" id="KW-0808">Transferase</keyword>
<dbReference type="InterPro" id="IPR015421">
    <property type="entry name" value="PyrdxlP-dep_Trfase_major"/>
</dbReference>
<dbReference type="GO" id="GO:0004758">
    <property type="term" value="F:serine C-palmitoyltransferase activity"/>
    <property type="evidence" value="ECO:0000318"/>
    <property type="project" value="GO_Central"/>
</dbReference>
<feature type="transmembrane region" description="Helical" evidence="19">
    <location>
        <begin position="6"/>
        <end position="24"/>
    </location>
</feature>
<evidence type="ECO:0000256" key="12">
    <source>
        <dbReference type="ARBA" id="ARBA00022919"/>
    </source>
</evidence>
<comment type="cofactor">
    <cofactor evidence="1 18">
        <name>pyridoxal 5'-phosphate</name>
        <dbReference type="ChEBI" id="CHEBI:597326"/>
    </cofactor>
</comment>
<keyword evidence="12" id="KW-0746">Sphingolipid metabolism</keyword>
<comment type="catalytic activity">
    <reaction evidence="17">
        <text>L-serine + hexadecanoyl-CoA + H(+) = 3-oxosphinganine + CO2 + CoA</text>
        <dbReference type="Rhea" id="RHEA:14761"/>
        <dbReference type="ChEBI" id="CHEBI:15378"/>
        <dbReference type="ChEBI" id="CHEBI:16526"/>
        <dbReference type="ChEBI" id="CHEBI:33384"/>
        <dbReference type="ChEBI" id="CHEBI:57287"/>
        <dbReference type="ChEBI" id="CHEBI:57379"/>
        <dbReference type="ChEBI" id="CHEBI:58299"/>
        <dbReference type="EC" id="2.3.1.50"/>
    </reaction>
</comment>
<comment type="similarity">
    <text evidence="6 18">Belongs to the class-II pyridoxal-phosphate-dependent aminotransferase family.</text>
</comment>
<dbReference type="CTD" id="20215875"/>
<evidence type="ECO:0000256" key="18">
    <source>
        <dbReference type="RuleBase" id="RU003693"/>
    </source>
</evidence>
<dbReference type="GO" id="GO:0005783">
    <property type="term" value="C:endoplasmic reticulum"/>
    <property type="evidence" value="ECO:0007669"/>
    <property type="project" value="UniProtKB-SubCell"/>
</dbReference>
<evidence type="ECO:0000256" key="4">
    <source>
        <dbReference type="ARBA" id="ARBA00004760"/>
    </source>
</evidence>
<keyword evidence="16" id="KW-0012">Acyltransferase</keyword>
<dbReference type="Proteomes" id="UP000015101">
    <property type="component" value="Unassembled WGS sequence"/>
</dbReference>
<dbReference type="InterPro" id="IPR015422">
    <property type="entry name" value="PyrdxlP-dep_Trfase_small"/>
</dbReference>
<dbReference type="EMBL" id="KB096676">
    <property type="protein sequence ID" value="ESO03112.1"/>
    <property type="molecule type" value="Genomic_DNA"/>
</dbReference>
<keyword evidence="23" id="KW-1185">Reference proteome</keyword>
<keyword evidence="9 19" id="KW-0812">Transmembrane</keyword>
<dbReference type="OMA" id="MFGSNAY"/>
<dbReference type="InterPro" id="IPR015424">
    <property type="entry name" value="PyrdxlP-dep_Trfase"/>
</dbReference>
<evidence type="ECO:0000313" key="23">
    <source>
        <dbReference type="Proteomes" id="UP000015101"/>
    </source>
</evidence>
<dbReference type="InterPro" id="IPR004839">
    <property type="entry name" value="Aminotransferase_I/II_large"/>
</dbReference>
<keyword evidence="14" id="KW-0443">Lipid metabolism</keyword>
<keyword evidence="10" id="KW-0256">Endoplasmic reticulum</keyword>
<dbReference type="FunFam" id="3.40.640.10:FF:000047">
    <property type="entry name" value="serine palmitoyltransferase 2 isoform X1"/>
    <property type="match status" value="1"/>
</dbReference>
<evidence type="ECO:0000259" key="20">
    <source>
        <dbReference type="Pfam" id="PF00155"/>
    </source>
</evidence>
<evidence type="ECO:0000256" key="1">
    <source>
        <dbReference type="ARBA" id="ARBA00001933"/>
    </source>
</evidence>
<evidence type="ECO:0000256" key="7">
    <source>
        <dbReference type="ARBA" id="ARBA00013220"/>
    </source>
</evidence>
<dbReference type="KEGG" id="hro:HELRODRAFT_80970"/>
<evidence type="ECO:0000256" key="5">
    <source>
        <dbReference type="ARBA" id="ARBA00004991"/>
    </source>
</evidence>
<reference evidence="21 23" key="2">
    <citation type="journal article" date="2013" name="Nature">
        <title>Insights into bilaterian evolution from three spiralian genomes.</title>
        <authorList>
            <person name="Simakov O."/>
            <person name="Marletaz F."/>
            <person name="Cho S.J."/>
            <person name="Edsinger-Gonzales E."/>
            <person name="Havlak P."/>
            <person name="Hellsten U."/>
            <person name="Kuo D.H."/>
            <person name="Larsson T."/>
            <person name="Lv J."/>
            <person name="Arendt D."/>
            <person name="Savage R."/>
            <person name="Osoegawa K."/>
            <person name="de Jong P."/>
            <person name="Grimwood J."/>
            <person name="Chapman J.A."/>
            <person name="Shapiro H."/>
            <person name="Aerts A."/>
            <person name="Otillar R.P."/>
            <person name="Terry A.Y."/>
            <person name="Boore J.L."/>
            <person name="Grigoriev I.V."/>
            <person name="Lindberg D.R."/>
            <person name="Seaver E.C."/>
            <person name="Weisblat D.A."/>
            <person name="Putnam N.H."/>
            <person name="Rokhsar D.S."/>
        </authorList>
    </citation>
    <scope>NUCLEOTIDE SEQUENCE</scope>
</reference>